<feature type="transmembrane region" description="Helical" evidence="7">
    <location>
        <begin position="336"/>
        <end position="361"/>
    </location>
</feature>
<dbReference type="InterPro" id="IPR051125">
    <property type="entry name" value="ABC-4/HrtB_transporter"/>
</dbReference>
<protein>
    <submittedName>
        <fullName evidence="10">ABC transporter permease</fullName>
    </submittedName>
</protein>
<name>A0A4P6HPV2_9BACT</name>
<keyword evidence="2" id="KW-0813">Transport</keyword>
<evidence type="ECO:0000256" key="7">
    <source>
        <dbReference type="SAM" id="Phobius"/>
    </source>
</evidence>
<dbReference type="PIRSF" id="PIRSF031773">
    <property type="entry name" value="DevC"/>
    <property type="match status" value="1"/>
</dbReference>
<keyword evidence="11" id="KW-1185">Reference proteome</keyword>
<evidence type="ECO:0000256" key="3">
    <source>
        <dbReference type="ARBA" id="ARBA00022475"/>
    </source>
</evidence>
<evidence type="ECO:0000259" key="8">
    <source>
        <dbReference type="Pfam" id="PF02687"/>
    </source>
</evidence>
<evidence type="ECO:0000256" key="4">
    <source>
        <dbReference type="ARBA" id="ARBA00022692"/>
    </source>
</evidence>
<feature type="transmembrane region" description="Helical" evidence="7">
    <location>
        <begin position="297"/>
        <end position="324"/>
    </location>
</feature>
<dbReference type="Pfam" id="PF12704">
    <property type="entry name" value="MacB_PCD"/>
    <property type="match status" value="1"/>
</dbReference>
<evidence type="ECO:0000256" key="1">
    <source>
        <dbReference type="ARBA" id="ARBA00004651"/>
    </source>
</evidence>
<comment type="subcellular location">
    <subcellularLocation>
        <location evidence="1">Cell membrane</location>
        <topology evidence="1">Multi-pass membrane protein</topology>
    </subcellularLocation>
</comment>
<dbReference type="InterPro" id="IPR003838">
    <property type="entry name" value="ABC3_permease_C"/>
</dbReference>
<dbReference type="PANTHER" id="PTHR43738:SF1">
    <property type="entry name" value="HEMIN TRANSPORT SYSTEM PERMEASE PROTEIN HRTB-RELATED"/>
    <property type="match status" value="1"/>
</dbReference>
<dbReference type="Proteomes" id="UP000293296">
    <property type="component" value="Chromosome"/>
</dbReference>
<keyword evidence="3" id="KW-1003">Cell membrane</keyword>
<keyword evidence="5 7" id="KW-1133">Transmembrane helix</keyword>
<evidence type="ECO:0000313" key="10">
    <source>
        <dbReference type="EMBL" id="QAZ68724.1"/>
    </source>
</evidence>
<feature type="transmembrane region" description="Helical" evidence="7">
    <location>
        <begin position="244"/>
        <end position="277"/>
    </location>
</feature>
<evidence type="ECO:0000256" key="5">
    <source>
        <dbReference type="ARBA" id="ARBA00022989"/>
    </source>
</evidence>
<evidence type="ECO:0000259" key="9">
    <source>
        <dbReference type="Pfam" id="PF12704"/>
    </source>
</evidence>
<dbReference type="Pfam" id="PF02687">
    <property type="entry name" value="FtsX"/>
    <property type="match status" value="1"/>
</dbReference>
<reference evidence="10 11" key="1">
    <citation type="submission" date="2018-02" db="EMBL/GenBank/DDBJ databases">
        <title>Genome sequence of Desulfovibrio carbinolicus DSM 3852.</title>
        <authorList>
            <person name="Wilbanks E."/>
            <person name="Skennerton C.T."/>
            <person name="Orphan V.J."/>
        </authorList>
    </citation>
    <scope>NUCLEOTIDE SEQUENCE [LARGE SCALE GENOMIC DNA]</scope>
    <source>
        <strain evidence="10 11">DSM 3852</strain>
    </source>
</reference>
<dbReference type="InterPro" id="IPR005891">
    <property type="entry name" value="DevC"/>
</dbReference>
<evidence type="ECO:0000256" key="2">
    <source>
        <dbReference type="ARBA" id="ARBA00022448"/>
    </source>
</evidence>
<organism evidence="10 11">
    <name type="scientific">Solidesulfovibrio carbinolicus</name>
    <dbReference type="NCBI Taxonomy" id="296842"/>
    <lineage>
        <taxon>Bacteria</taxon>
        <taxon>Pseudomonadati</taxon>
        <taxon>Thermodesulfobacteriota</taxon>
        <taxon>Desulfovibrionia</taxon>
        <taxon>Desulfovibrionales</taxon>
        <taxon>Desulfovibrionaceae</taxon>
        <taxon>Solidesulfovibrio</taxon>
    </lineage>
</organism>
<dbReference type="GO" id="GO:0005886">
    <property type="term" value="C:plasma membrane"/>
    <property type="evidence" value="ECO:0007669"/>
    <property type="project" value="UniProtKB-SubCell"/>
</dbReference>
<keyword evidence="6 7" id="KW-0472">Membrane</keyword>
<dbReference type="PANTHER" id="PTHR43738">
    <property type="entry name" value="ABC TRANSPORTER, MEMBRANE PROTEIN"/>
    <property type="match status" value="1"/>
</dbReference>
<accession>A0A4P6HPV2</accession>
<dbReference type="AlphaFoldDB" id="A0A4P6HPV2"/>
<evidence type="ECO:0000256" key="6">
    <source>
        <dbReference type="ARBA" id="ARBA00023136"/>
    </source>
</evidence>
<feature type="domain" description="ABC3 transporter permease C-terminal" evidence="8">
    <location>
        <begin position="257"/>
        <end position="369"/>
    </location>
</feature>
<keyword evidence="4 7" id="KW-0812">Transmembrane</keyword>
<dbReference type="KEGG" id="dcb:C3Y92_16390"/>
<gene>
    <name evidence="10" type="ORF">C3Y92_16390</name>
</gene>
<dbReference type="RefSeq" id="WP_129354450.1">
    <property type="nucleotide sequence ID" value="NZ_CP026538.1"/>
</dbReference>
<dbReference type="InterPro" id="IPR025857">
    <property type="entry name" value="MacB_PCD"/>
</dbReference>
<feature type="transmembrane region" description="Helical" evidence="7">
    <location>
        <begin position="17"/>
        <end position="41"/>
    </location>
</feature>
<sequence>MIIRIALRNLLHDRVRLAVTLTGVVFAVVLIAVQGGLFVGFTRATSCVIENTEAEIWVASRGVRNFDVTHPLPDHKFHQILGVPGVGRAERFIVRFANWKKPAGGQESVEIIGFDPGSGLGRPWIVTAGSEAALLLPDAVAVDEIYLAKLGVKGLGDRAEINDRRARVVALTRGIRSFTTSPYIFTSYENGLKYASLGRSQSAYVLVRPAPGVTAQALRDAIAAGVADVDVFTREEFARKTQHYWMFTTGAGMALLIAASLGLVVGGVVVAQTLYATTVDHLPEFGTLRAMGAPGGYIHRIIVAQAVAAALVGYGFGIVISYFLVGLAERGGASIVLPPGMAVGLFFLTVVMCVTAGLVSIRKVTSIDPAMVFRGA</sequence>
<feature type="domain" description="MacB-like periplasmic core" evidence="9">
    <location>
        <begin position="18"/>
        <end position="223"/>
    </location>
</feature>
<dbReference type="EMBL" id="CP026538">
    <property type="protein sequence ID" value="QAZ68724.1"/>
    <property type="molecule type" value="Genomic_DNA"/>
</dbReference>
<dbReference type="OrthoDB" id="9768465at2"/>
<proteinExistence type="predicted"/>
<evidence type="ECO:0000313" key="11">
    <source>
        <dbReference type="Proteomes" id="UP000293296"/>
    </source>
</evidence>